<dbReference type="EMBL" id="MT142950">
    <property type="protein sequence ID" value="QJA90955.1"/>
    <property type="molecule type" value="Genomic_DNA"/>
</dbReference>
<proteinExistence type="predicted"/>
<protein>
    <submittedName>
        <fullName evidence="1">Uncharacterized protein</fullName>
    </submittedName>
</protein>
<evidence type="ECO:0000313" key="1">
    <source>
        <dbReference type="EMBL" id="QJA90955.1"/>
    </source>
</evidence>
<sequence length="381" mass="43001">MTLDELKTEVGSLIYLDDPLVVDVVCTAYVANELPGDNLWILIVGAPSAGKSECIDGLIECENTYKISNLTPQTFLSGWQSKKNKKNSLLLRLQGELLIAKDFGSIMTMRSDKQQEILGQLREIYDGRLTKDVGSSDEQIVWVGSLGFLGGATPEVFRHHSVMGRLGERFCYYWLKNVDGRQIAQKALSMKGREDVLRKEVRKSFKTFLKQLKDPQWTDAPTLNEFDDKLVSMAQYTCACRTAVARDYRTSQIIDHAEWEGTGRLVKQLSKFTTALTIVRGKSEVTIDELKLGLQVGIDSIPRPRLDVLRAMYKPDKQLVIGVSDLADIVSMSPSRTQYILEDLQALKLTRPFREGGKTRASGWTLTDMYLELYENVKEVE</sequence>
<gene>
    <name evidence="1" type="ORF">MM415B03509_0008</name>
</gene>
<dbReference type="SUPFAM" id="SSF46785">
    <property type="entry name" value="Winged helix' DNA-binding domain"/>
    <property type="match status" value="1"/>
</dbReference>
<organism evidence="1">
    <name type="scientific">viral metagenome</name>
    <dbReference type="NCBI Taxonomy" id="1070528"/>
    <lineage>
        <taxon>unclassified sequences</taxon>
        <taxon>metagenomes</taxon>
        <taxon>organismal metagenomes</taxon>
    </lineage>
</organism>
<reference evidence="1" key="1">
    <citation type="submission" date="2020-03" db="EMBL/GenBank/DDBJ databases">
        <title>The deep terrestrial virosphere.</title>
        <authorList>
            <person name="Holmfeldt K."/>
            <person name="Nilsson E."/>
            <person name="Simone D."/>
            <person name="Lopez-Fernandez M."/>
            <person name="Wu X."/>
            <person name="de Brujin I."/>
            <person name="Lundin D."/>
            <person name="Andersson A."/>
            <person name="Bertilsson S."/>
            <person name="Dopson M."/>
        </authorList>
    </citation>
    <scope>NUCLEOTIDE SEQUENCE</scope>
    <source>
        <strain evidence="1">MM415B03509</strain>
    </source>
</reference>
<dbReference type="InterPro" id="IPR036390">
    <property type="entry name" value="WH_DNA-bd_sf"/>
</dbReference>
<accession>A0A6M3LCQ4</accession>
<name>A0A6M3LCQ4_9ZZZZ</name>
<dbReference type="AlphaFoldDB" id="A0A6M3LCQ4"/>